<accession>A0AAF0ISU3</accession>
<feature type="region of interest" description="Disordered" evidence="8">
    <location>
        <begin position="99"/>
        <end position="121"/>
    </location>
</feature>
<evidence type="ECO:0000313" key="12">
    <source>
        <dbReference type="Proteomes" id="UP001214603"/>
    </source>
</evidence>
<dbReference type="GO" id="GO:0004144">
    <property type="term" value="F:diacylglycerol O-acyltransferase activity"/>
    <property type="evidence" value="ECO:0007669"/>
    <property type="project" value="UniProtKB-EC"/>
</dbReference>
<dbReference type="GO" id="GO:0047196">
    <property type="term" value="F:long-chain-alcohol O-fatty-acyltransferase activity"/>
    <property type="evidence" value="ECO:0007669"/>
    <property type="project" value="UniProtKB-EC"/>
</dbReference>
<dbReference type="InterPro" id="IPR009721">
    <property type="entry name" value="O-acyltransferase_WSD1_C"/>
</dbReference>
<dbReference type="PANTHER" id="PTHR31650">
    <property type="entry name" value="O-ACYLTRANSFERASE (WSD1-LIKE) FAMILY PROTEIN"/>
    <property type="match status" value="1"/>
</dbReference>
<gene>
    <name evidence="11" type="ORF">MOBT1_001252</name>
</gene>
<evidence type="ECO:0000313" key="11">
    <source>
        <dbReference type="EMBL" id="WFD02568.1"/>
    </source>
</evidence>
<feature type="domain" description="O-acyltransferase WSD1 C-terminal" evidence="10">
    <location>
        <begin position="411"/>
        <end position="537"/>
    </location>
</feature>
<feature type="region of interest" description="Disordered" evidence="8">
    <location>
        <begin position="1"/>
        <end position="23"/>
    </location>
</feature>
<evidence type="ECO:0000256" key="4">
    <source>
        <dbReference type="ARBA" id="ARBA00023315"/>
    </source>
</evidence>
<keyword evidence="4" id="KW-0012">Acyltransferase</keyword>
<protein>
    <recommendedName>
        <fullName evidence="13">Diacylglycerol O-acyltransferase</fullName>
    </recommendedName>
</protein>
<dbReference type="PANTHER" id="PTHR31650:SF1">
    <property type="entry name" value="WAX ESTER SYNTHASE_DIACYLGLYCEROL ACYLTRANSFERASE 4-RELATED"/>
    <property type="match status" value="1"/>
</dbReference>
<name>A0AAF0ISU3_9BASI</name>
<sequence>MDDISLAAQDPPRSSRKRRLAPVPRGQVNTVKQGRMYPFTGIDNLGLLMEDDTYQPVCFSIYLFKTTLDYRTVREFFEVLLQLYPKYRYLVDFDPYSASGRDKKKRKEQERLSKASPEEQEAYRQEVQEAAKVGRLPFNKGPRMWYSKSLKAGSWLRPAQWRIDDDFHVSENINVMSCGGTGDDAQLFRIAGRFLSRHFDFNKPVWEALLVQGLNTSEGGKSALMIKIHHSFSDGQGMIQSYHAALTALDKGMGIKEVQQWVDIAKSKEKAGKEIIKPTLMGTFFHSMHTLRELYFRKRKSFIYQNPRAGRSTQRLYCHSDGVSMENIKVIRNAFSTQPNRLTLNDVAIAILARAMHIAAEQLFSGNSDKRAAIFVPISRRPPGNWELYNFTTGGIAWLKYPDPRTTPLEDQLALVQREMLRLKRSYLPTIWFKTFDFICKRRLWYLPNYPGWHQFYYRAFSEYHVATNVPGPTEPVSFGRHKAYSYHVLPPSSPGKATMAIGMISYASDFSLAVSCDDVPEFQQVPEALCEAFQDSAMVMYEAAQRKLAASSS</sequence>
<evidence type="ECO:0000256" key="7">
    <source>
        <dbReference type="ARBA" id="ARBA00048109"/>
    </source>
</evidence>
<evidence type="ECO:0000256" key="3">
    <source>
        <dbReference type="ARBA" id="ARBA00022679"/>
    </source>
</evidence>
<organism evidence="11 12">
    <name type="scientific">Malassezia obtusa</name>
    <dbReference type="NCBI Taxonomy" id="76774"/>
    <lineage>
        <taxon>Eukaryota</taxon>
        <taxon>Fungi</taxon>
        <taxon>Dikarya</taxon>
        <taxon>Basidiomycota</taxon>
        <taxon>Ustilaginomycotina</taxon>
        <taxon>Malasseziomycetes</taxon>
        <taxon>Malasseziales</taxon>
        <taxon>Malasseziaceae</taxon>
        <taxon>Malassezia</taxon>
    </lineage>
</organism>
<comment type="catalytic activity">
    <reaction evidence="7">
        <text>an acyl-CoA + a 1,2-diacyl-sn-glycerol = a triacyl-sn-glycerol + CoA</text>
        <dbReference type="Rhea" id="RHEA:10868"/>
        <dbReference type="ChEBI" id="CHEBI:17815"/>
        <dbReference type="ChEBI" id="CHEBI:57287"/>
        <dbReference type="ChEBI" id="CHEBI:58342"/>
        <dbReference type="ChEBI" id="CHEBI:64615"/>
        <dbReference type="EC" id="2.3.1.20"/>
    </reaction>
</comment>
<dbReference type="Pfam" id="PF03007">
    <property type="entry name" value="WS_DGAT_cat"/>
    <property type="match status" value="1"/>
</dbReference>
<reference evidence="11" key="1">
    <citation type="submission" date="2023-03" db="EMBL/GenBank/DDBJ databases">
        <title>Mating type loci evolution in Malassezia.</title>
        <authorList>
            <person name="Coelho M.A."/>
        </authorList>
    </citation>
    <scope>NUCLEOTIDE SEQUENCE</scope>
    <source>
        <strain evidence="11">CBS 7876</strain>
    </source>
</reference>
<evidence type="ECO:0008006" key="13">
    <source>
        <dbReference type="Google" id="ProtNLM"/>
    </source>
</evidence>
<comment type="pathway">
    <text evidence="1">Glycerolipid metabolism; triacylglycerol biosynthesis.</text>
</comment>
<keyword evidence="3" id="KW-0808">Transferase</keyword>
<dbReference type="GO" id="GO:0019432">
    <property type="term" value="P:triglyceride biosynthetic process"/>
    <property type="evidence" value="ECO:0007669"/>
    <property type="project" value="TreeGrafter"/>
</dbReference>
<keyword evidence="12" id="KW-1185">Reference proteome</keyword>
<evidence type="ECO:0000259" key="9">
    <source>
        <dbReference type="Pfam" id="PF03007"/>
    </source>
</evidence>
<feature type="domain" description="O-acyltransferase WSD1-like N-terminal" evidence="9">
    <location>
        <begin position="147"/>
        <end position="251"/>
    </location>
</feature>
<comment type="similarity">
    <text evidence="5">In the N-terminal section; belongs to the long-chain O-acyltransferase family.</text>
</comment>
<evidence type="ECO:0000256" key="6">
    <source>
        <dbReference type="ARBA" id="ARBA00047604"/>
    </source>
</evidence>
<proteinExistence type="inferred from homology"/>
<dbReference type="AlphaFoldDB" id="A0AAF0ISU3"/>
<dbReference type="Pfam" id="PF06974">
    <property type="entry name" value="WS_DGAT_C"/>
    <property type="match status" value="1"/>
</dbReference>
<dbReference type="InterPro" id="IPR045034">
    <property type="entry name" value="O-acyltransferase_WSD1-like"/>
</dbReference>
<evidence type="ECO:0000256" key="2">
    <source>
        <dbReference type="ARBA" id="ARBA00005189"/>
    </source>
</evidence>
<feature type="compositionally biased region" description="Basic and acidic residues" evidence="8">
    <location>
        <begin position="107"/>
        <end position="121"/>
    </location>
</feature>
<evidence type="ECO:0000259" key="10">
    <source>
        <dbReference type="Pfam" id="PF06974"/>
    </source>
</evidence>
<evidence type="ECO:0000256" key="5">
    <source>
        <dbReference type="ARBA" id="ARBA00024360"/>
    </source>
</evidence>
<dbReference type="Proteomes" id="UP001214603">
    <property type="component" value="Chromosome 2"/>
</dbReference>
<dbReference type="GO" id="GO:0005886">
    <property type="term" value="C:plasma membrane"/>
    <property type="evidence" value="ECO:0007669"/>
    <property type="project" value="TreeGrafter"/>
</dbReference>
<comment type="pathway">
    <text evidence="2">Lipid metabolism.</text>
</comment>
<comment type="catalytic activity">
    <reaction evidence="6">
        <text>a long chain fatty alcohol + a fatty acyl-CoA = a long-chain alcohol wax ester + CoA</text>
        <dbReference type="Rhea" id="RHEA:38443"/>
        <dbReference type="ChEBI" id="CHEBI:17135"/>
        <dbReference type="ChEBI" id="CHEBI:57287"/>
        <dbReference type="ChEBI" id="CHEBI:77636"/>
        <dbReference type="ChEBI" id="CHEBI:235323"/>
        <dbReference type="EC" id="2.3.1.75"/>
    </reaction>
</comment>
<evidence type="ECO:0000256" key="1">
    <source>
        <dbReference type="ARBA" id="ARBA00004771"/>
    </source>
</evidence>
<dbReference type="InterPro" id="IPR004255">
    <property type="entry name" value="O-acyltransferase_WSD1_N"/>
</dbReference>
<evidence type="ECO:0000256" key="8">
    <source>
        <dbReference type="SAM" id="MobiDB-lite"/>
    </source>
</evidence>
<dbReference type="EMBL" id="CP119935">
    <property type="protein sequence ID" value="WFD02568.1"/>
    <property type="molecule type" value="Genomic_DNA"/>
</dbReference>